<reference evidence="1" key="1">
    <citation type="submission" date="2019-10" db="EMBL/GenBank/DDBJ databases">
        <title>Draft genome sequece of Microseira wollei NIES-4236.</title>
        <authorList>
            <person name="Yamaguchi H."/>
            <person name="Suzuki S."/>
            <person name="Kawachi M."/>
        </authorList>
    </citation>
    <scope>NUCLEOTIDE SEQUENCE</scope>
    <source>
        <strain evidence="1">NIES-4236</strain>
    </source>
</reference>
<accession>A0AAV3XPS9</accession>
<dbReference type="AlphaFoldDB" id="A0AAV3XPS9"/>
<sequence>MSRLEIEQEIDNFLAHQLFPFAHPLPKLGIAPQKFCVNRY</sequence>
<evidence type="ECO:0000313" key="1">
    <source>
        <dbReference type="EMBL" id="GET43925.1"/>
    </source>
</evidence>
<dbReference type="EMBL" id="BLAY01000270">
    <property type="protein sequence ID" value="GET43925.1"/>
    <property type="molecule type" value="Genomic_DNA"/>
</dbReference>
<protein>
    <submittedName>
        <fullName evidence="1">Uncharacterized protein</fullName>
    </submittedName>
</protein>
<keyword evidence="2" id="KW-1185">Reference proteome</keyword>
<gene>
    <name evidence="1" type="ORF">MiSe_87510</name>
</gene>
<dbReference type="Proteomes" id="UP001050975">
    <property type="component" value="Unassembled WGS sequence"/>
</dbReference>
<name>A0AAV3XPS9_9CYAN</name>
<comment type="caution">
    <text evidence="1">The sequence shown here is derived from an EMBL/GenBank/DDBJ whole genome shotgun (WGS) entry which is preliminary data.</text>
</comment>
<organism evidence="1 2">
    <name type="scientific">Microseira wollei NIES-4236</name>
    <dbReference type="NCBI Taxonomy" id="2530354"/>
    <lineage>
        <taxon>Bacteria</taxon>
        <taxon>Bacillati</taxon>
        <taxon>Cyanobacteriota</taxon>
        <taxon>Cyanophyceae</taxon>
        <taxon>Oscillatoriophycideae</taxon>
        <taxon>Aerosakkonematales</taxon>
        <taxon>Aerosakkonemataceae</taxon>
        <taxon>Microseira</taxon>
    </lineage>
</organism>
<evidence type="ECO:0000313" key="2">
    <source>
        <dbReference type="Proteomes" id="UP001050975"/>
    </source>
</evidence>
<proteinExistence type="predicted"/>